<keyword evidence="5" id="KW-0560">Oxidoreductase</keyword>
<name>A0A0V7ZXH1_9CYAN</name>
<dbReference type="SUPFAM" id="SSF54719">
    <property type="entry name" value="Fe,Mn superoxide dismutase (SOD), C-terminal domain"/>
    <property type="match status" value="1"/>
</dbReference>
<dbReference type="OrthoDB" id="9803125at2"/>
<dbReference type="Gene3D" id="1.10.287.990">
    <property type="entry name" value="Fe,Mn superoxide dismutase (SOD) domain"/>
    <property type="match status" value="1"/>
</dbReference>
<dbReference type="GO" id="GO:0004784">
    <property type="term" value="F:superoxide dismutase activity"/>
    <property type="evidence" value="ECO:0007669"/>
    <property type="project" value="UniProtKB-EC"/>
</dbReference>
<dbReference type="AlphaFoldDB" id="A0A0V7ZXH1"/>
<organism evidence="11 12">
    <name type="scientific">Mastigocoleus testarum BC008</name>
    <dbReference type="NCBI Taxonomy" id="371196"/>
    <lineage>
        <taxon>Bacteria</taxon>
        <taxon>Bacillati</taxon>
        <taxon>Cyanobacteriota</taxon>
        <taxon>Cyanophyceae</taxon>
        <taxon>Nostocales</taxon>
        <taxon>Hapalosiphonaceae</taxon>
        <taxon>Mastigocoleus</taxon>
    </lineage>
</organism>
<dbReference type="SUPFAM" id="SSF46609">
    <property type="entry name" value="Fe,Mn superoxide dismutase (SOD), N-terminal domain"/>
    <property type="match status" value="1"/>
</dbReference>
<dbReference type="FunFam" id="1.10.287.990:FF:000001">
    <property type="entry name" value="Superoxide dismutase"/>
    <property type="match status" value="1"/>
</dbReference>
<dbReference type="GO" id="GO:0005737">
    <property type="term" value="C:cytoplasm"/>
    <property type="evidence" value="ECO:0007669"/>
    <property type="project" value="TreeGrafter"/>
</dbReference>
<dbReference type="PANTHER" id="PTHR43595">
    <property type="entry name" value="37S RIBOSOMAL PROTEIN S26, MITOCHONDRIAL"/>
    <property type="match status" value="1"/>
</dbReference>
<dbReference type="InterPro" id="IPR019832">
    <property type="entry name" value="Mn/Fe_SOD_C"/>
</dbReference>
<dbReference type="PROSITE" id="PS51318">
    <property type="entry name" value="TAT"/>
    <property type="match status" value="1"/>
</dbReference>
<evidence type="ECO:0000256" key="3">
    <source>
        <dbReference type="ARBA" id="ARBA00012682"/>
    </source>
</evidence>
<reference evidence="11 12" key="1">
    <citation type="journal article" date="2015" name="Genome Announc.">
        <title>Draft Genome of the Euendolithic (true boring) Cyanobacterium Mastigocoleus testarum strain BC008.</title>
        <authorList>
            <person name="Guida B.S."/>
            <person name="Garcia-Pichel F."/>
        </authorList>
    </citation>
    <scope>NUCLEOTIDE SEQUENCE [LARGE SCALE GENOMIC DNA]</scope>
    <source>
        <strain evidence="11 12">BC008</strain>
    </source>
</reference>
<keyword evidence="7" id="KW-0732">Signal</keyword>
<dbReference type="PANTHER" id="PTHR43595:SF2">
    <property type="entry name" value="SMALL RIBOSOMAL SUBUNIT PROTEIN MS42"/>
    <property type="match status" value="1"/>
</dbReference>
<dbReference type="InterPro" id="IPR036314">
    <property type="entry name" value="SOD_C_sf"/>
</dbReference>
<keyword evidence="4 6" id="KW-0479">Metal-binding</keyword>
<protein>
    <recommendedName>
        <fullName evidence="3">superoxide dismutase</fullName>
        <ecNumber evidence="3">1.15.1.1</ecNumber>
    </recommendedName>
</protein>
<dbReference type="Gene3D" id="3.55.40.20">
    <property type="entry name" value="Iron/manganese superoxide dismutase, C-terminal domain"/>
    <property type="match status" value="1"/>
</dbReference>
<feature type="signal peptide" evidence="7">
    <location>
        <begin position="1"/>
        <end position="27"/>
    </location>
</feature>
<evidence type="ECO:0000313" key="12">
    <source>
        <dbReference type="Proteomes" id="UP000053372"/>
    </source>
</evidence>
<evidence type="ECO:0000256" key="1">
    <source>
        <dbReference type="ARBA" id="ARBA00008714"/>
    </source>
</evidence>
<evidence type="ECO:0000256" key="5">
    <source>
        <dbReference type="ARBA" id="ARBA00023002"/>
    </source>
</evidence>
<comment type="caution">
    <text evidence="11">The sequence shown here is derived from an EMBL/GenBank/DDBJ whole genome shotgun (WGS) entry which is preliminary data.</text>
</comment>
<comment type="similarity">
    <text evidence="1">Belongs to the iron/manganese superoxide dismutase family.</text>
</comment>
<evidence type="ECO:0000259" key="8">
    <source>
        <dbReference type="Pfam" id="PF00081"/>
    </source>
</evidence>
<dbReference type="EC" id="1.15.1.1" evidence="3"/>
<accession>A0A0V7ZXH1</accession>
<dbReference type="InterPro" id="IPR036324">
    <property type="entry name" value="Mn/Fe_SOD_N_sf"/>
</dbReference>
<feature type="binding site" evidence="6">
    <location>
        <position position="71"/>
    </location>
    <ligand>
        <name>Mn(2+)</name>
        <dbReference type="ChEBI" id="CHEBI:29035"/>
    </ligand>
</feature>
<evidence type="ECO:0000256" key="6">
    <source>
        <dbReference type="PIRSR" id="PIRSR000349-1"/>
    </source>
</evidence>
<dbReference type="Proteomes" id="UP000053372">
    <property type="component" value="Unassembled WGS sequence"/>
</dbReference>
<proteinExistence type="inferred from homology"/>
<dbReference type="PIRSF" id="PIRSF000349">
    <property type="entry name" value="SODismutase"/>
    <property type="match status" value="1"/>
</dbReference>
<evidence type="ECO:0000256" key="4">
    <source>
        <dbReference type="ARBA" id="ARBA00022723"/>
    </source>
</evidence>
<evidence type="ECO:0000313" key="11">
    <source>
        <dbReference type="EMBL" id="KST68991.1"/>
    </source>
</evidence>
<dbReference type="RefSeq" id="WP_058183402.1">
    <property type="nucleotide sequence ID" value="NZ_LMTZ01000038.1"/>
</dbReference>
<dbReference type="InterPro" id="IPR019833">
    <property type="entry name" value="Mn/Fe_SOD_BS"/>
</dbReference>
<feature type="chain" id="PRO_5007439064" description="superoxide dismutase" evidence="7">
    <location>
        <begin position="28"/>
        <end position="268"/>
    </location>
</feature>
<evidence type="ECO:0000256" key="7">
    <source>
        <dbReference type="SAM" id="SignalP"/>
    </source>
</evidence>
<sequence>MNLNRRHFLFLLGATAAGLAVENYAFAQTPLDPQLISQADPQPIGTAVLPPLPYDYNALEPYIDEETMRFHHDKHHAAYVRNLNAALDKYPKLKTKSIESLLRNLDRIPSDIRTTVRNNGGGHVNHSMFWEIMKPNGGGEPTGAIAESISNSFGNFSTFKENFNKAGGGRFGSGWVMLVLDRQDDDDDDKNNRKLKIITTPNQDTPLMTGDYPIMGNDVWEHAYYLSYRNRRGEYLEKWWNVVNWDEINKRYAQAIAVNNDDDDDDDD</sequence>
<feature type="binding site" evidence="6">
    <location>
        <position position="126"/>
    </location>
    <ligand>
        <name>Mn(2+)</name>
        <dbReference type="ChEBI" id="CHEBI:29035"/>
    </ligand>
</feature>
<dbReference type="FunFam" id="3.55.40.20:FF:000004">
    <property type="entry name" value="Superoxide dismutase [Fe]"/>
    <property type="match status" value="1"/>
</dbReference>
<dbReference type="GO" id="GO:0046872">
    <property type="term" value="F:metal ion binding"/>
    <property type="evidence" value="ECO:0007669"/>
    <property type="project" value="UniProtKB-KW"/>
</dbReference>
<feature type="binding site" evidence="6">
    <location>
        <position position="222"/>
    </location>
    <ligand>
        <name>Mn(2+)</name>
        <dbReference type="ChEBI" id="CHEBI:29035"/>
    </ligand>
</feature>
<dbReference type="InterPro" id="IPR019831">
    <property type="entry name" value="Mn/Fe_SOD_N"/>
</dbReference>
<dbReference type="EMBL" id="LMTZ01000038">
    <property type="protein sequence ID" value="KST68991.1"/>
    <property type="molecule type" value="Genomic_DNA"/>
</dbReference>
<feature type="domain" description="Manganese/iron superoxide dismutase N-terminal" evidence="8">
    <location>
        <begin position="49"/>
        <end position="133"/>
    </location>
</feature>
<dbReference type="PRINTS" id="PR01703">
    <property type="entry name" value="MNSODISMTASE"/>
</dbReference>
<dbReference type="Pfam" id="PF02777">
    <property type="entry name" value="Sod_Fe_C"/>
    <property type="match status" value="1"/>
</dbReference>
<feature type="domain" description="Manganese/iron superoxide dismutase C-terminal" evidence="9">
    <location>
        <begin position="141"/>
        <end position="251"/>
    </location>
</feature>
<comment type="subunit">
    <text evidence="2">Homodimer.</text>
</comment>
<evidence type="ECO:0000259" key="9">
    <source>
        <dbReference type="Pfam" id="PF02777"/>
    </source>
</evidence>
<dbReference type="InterPro" id="IPR001189">
    <property type="entry name" value="Mn/Fe_SOD"/>
</dbReference>
<gene>
    <name evidence="10" type="ORF">BC008_02275</name>
    <name evidence="11" type="ORF">BC008_02690</name>
</gene>
<feature type="binding site" evidence="6">
    <location>
        <position position="218"/>
    </location>
    <ligand>
        <name>Mn(2+)</name>
        <dbReference type="ChEBI" id="CHEBI:29035"/>
    </ligand>
</feature>
<dbReference type="Pfam" id="PF00081">
    <property type="entry name" value="Sod_Fe_N"/>
    <property type="match status" value="1"/>
</dbReference>
<dbReference type="PROSITE" id="PS00088">
    <property type="entry name" value="SOD_MN"/>
    <property type="match status" value="1"/>
</dbReference>
<evidence type="ECO:0000313" key="10">
    <source>
        <dbReference type="EMBL" id="KST68922.1"/>
    </source>
</evidence>
<keyword evidence="12" id="KW-1185">Reference proteome</keyword>
<evidence type="ECO:0000256" key="2">
    <source>
        <dbReference type="ARBA" id="ARBA00011738"/>
    </source>
</evidence>
<dbReference type="EMBL" id="LMTZ01000042">
    <property type="protein sequence ID" value="KST68922.1"/>
    <property type="molecule type" value="Genomic_DNA"/>
</dbReference>
<dbReference type="InterPro" id="IPR006311">
    <property type="entry name" value="TAT_signal"/>
</dbReference>